<organism evidence="1 2">
    <name type="scientific">Vaccinium darrowii</name>
    <dbReference type="NCBI Taxonomy" id="229202"/>
    <lineage>
        <taxon>Eukaryota</taxon>
        <taxon>Viridiplantae</taxon>
        <taxon>Streptophyta</taxon>
        <taxon>Embryophyta</taxon>
        <taxon>Tracheophyta</taxon>
        <taxon>Spermatophyta</taxon>
        <taxon>Magnoliopsida</taxon>
        <taxon>eudicotyledons</taxon>
        <taxon>Gunneridae</taxon>
        <taxon>Pentapetalae</taxon>
        <taxon>asterids</taxon>
        <taxon>Ericales</taxon>
        <taxon>Ericaceae</taxon>
        <taxon>Vaccinioideae</taxon>
        <taxon>Vaccinieae</taxon>
        <taxon>Vaccinium</taxon>
    </lineage>
</organism>
<comment type="caution">
    <text evidence="1">The sequence shown here is derived from an EMBL/GenBank/DDBJ whole genome shotgun (WGS) entry which is preliminary data.</text>
</comment>
<accession>A0ACB7YCY6</accession>
<proteinExistence type="predicted"/>
<protein>
    <submittedName>
        <fullName evidence="1">Uncharacterized protein</fullName>
    </submittedName>
</protein>
<keyword evidence="2" id="KW-1185">Reference proteome</keyword>
<reference evidence="1 2" key="1">
    <citation type="journal article" date="2021" name="Hortic Res">
        <title>High-quality reference genome and annotation aids understanding of berry development for evergreen blueberry (Vaccinium darrowii).</title>
        <authorList>
            <person name="Yu J."/>
            <person name="Hulse-Kemp A.M."/>
            <person name="Babiker E."/>
            <person name="Staton M."/>
        </authorList>
    </citation>
    <scope>NUCLEOTIDE SEQUENCE [LARGE SCALE GENOMIC DNA]</scope>
    <source>
        <strain evidence="2">cv. NJ 8807/NJ 8810</strain>
        <tissue evidence="1">Young leaf</tissue>
    </source>
</reference>
<dbReference type="EMBL" id="CM037158">
    <property type="protein sequence ID" value="KAH7851285.1"/>
    <property type="molecule type" value="Genomic_DNA"/>
</dbReference>
<dbReference type="Proteomes" id="UP000828048">
    <property type="component" value="Chromosome 8"/>
</dbReference>
<gene>
    <name evidence="1" type="ORF">Vadar_009441</name>
</gene>
<sequence>MSALGTPLDALALDFLSFDFFPVVINNIWAWVAVITAAVSFWRIRAVGPLASKSDDPDHKSSPLTVLPPPPQTTEEEEEEAASEATSVSTSASSTTSLTKETSVAAAVDTTGGPARGKFTVYYHEDASEEGEFDDEGGAGEVGKGGGGDDYWWDNWEKVMRMRIGGGDHMGWYRYQDLTVLDGNVVRLSRRSQAVLERELPSELFSLVAEEIVHPFLASVTDDYLALF</sequence>
<evidence type="ECO:0000313" key="1">
    <source>
        <dbReference type="EMBL" id="KAH7851285.1"/>
    </source>
</evidence>
<name>A0ACB7YCY6_9ERIC</name>
<evidence type="ECO:0000313" key="2">
    <source>
        <dbReference type="Proteomes" id="UP000828048"/>
    </source>
</evidence>